<protein>
    <recommendedName>
        <fullName evidence="2">F-box domain-containing protein</fullName>
    </recommendedName>
</protein>
<feature type="domain" description="F-box" evidence="2">
    <location>
        <begin position="43"/>
        <end position="95"/>
    </location>
</feature>
<evidence type="ECO:0000313" key="4">
    <source>
        <dbReference type="Proteomes" id="UP000217790"/>
    </source>
</evidence>
<dbReference type="Proteomes" id="UP000217790">
    <property type="component" value="Unassembled WGS sequence"/>
</dbReference>
<dbReference type="EMBL" id="KZ293646">
    <property type="protein sequence ID" value="PBL01306.1"/>
    <property type="molecule type" value="Genomic_DNA"/>
</dbReference>
<dbReference type="OrthoDB" id="2891109at2759"/>
<dbReference type="STRING" id="47427.A0A2H3E1H1"/>
<feature type="compositionally biased region" description="Basic and acidic residues" evidence="1">
    <location>
        <begin position="1"/>
        <end position="13"/>
    </location>
</feature>
<dbReference type="Gene3D" id="1.20.1280.50">
    <property type="match status" value="1"/>
</dbReference>
<dbReference type="InParanoid" id="A0A2H3E1H1"/>
<name>A0A2H3E1H1_ARMGA</name>
<evidence type="ECO:0000313" key="3">
    <source>
        <dbReference type="EMBL" id="PBL01306.1"/>
    </source>
</evidence>
<dbReference type="InterPro" id="IPR032675">
    <property type="entry name" value="LRR_dom_sf"/>
</dbReference>
<proteinExistence type="predicted"/>
<organism evidence="3 4">
    <name type="scientific">Armillaria gallica</name>
    <name type="common">Bulbous honey fungus</name>
    <name type="synonym">Armillaria bulbosa</name>
    <dbReference type="NCBI Taxonomy" id="47427"/>
    <lineage>
        <taxon>Eukaryota</taxon>
        <taxon>Fungi</taxon>
        <taxon>Dikarya</taxon>
        <taxon>Basidiomycota</taxon>
        <taxon>Agaricomycotina</taxon>
        <taxon>Agaricomycetes</taxon>
        <taxon>Agaricomycetidae</taxon>
        <taxon>Agaricales</taxon>
        <taxon>Marasmiineae</taxon>
        <taxon>Physalacriaceae</taxon>
        <taxon>Armillaria</taxon>
    </lineage>
</organism>
<feature type="region of interest" description="Disordered" evidence="1">
    <location>
        <begin position="1"/>
        <end position="30"/>
    </location>
</feature>
<dbReference type="InterPro" id="IPR001810">
    <property type="entry name" value="F-box_dom"/>
</dbReference>
<dbReference type="AlphaFoldDB" id="A0A2H3E1H1"/>
<keyword evidence="4" id="KW-1185">Reference proteome</keyword>
<dbReference type="SUPFAM" id="SSF52047">
    <property type="entry name" value="RNI-like"/>
    <property type="match status" value="1"/>
</dbReference>
<gene>
    <name evidence="3" type="ORF">ARMGADRAFT_420508</name>
</gene>
<reference evidence="4" key="1">
    <citation type="journal article" date="2017" name="Nat. Ecol. Evol.">
        <title>Genome expansion and lineage-specific genetic innovations in the forest pathogenic fungi Armillaria.</title>
        <authorList>
            <person name="Sipos G."/>
            <person name="Prasanna A.N."/>
            <person name="Walter M.C."/>
            <person name="O'Connor E."/>
            <person name="Balint B."/>
            <person name="Krizsan K."/>
            <person name="Kiss B."/>
            <person name="Hess J."/>
            <person name="Varga T."/>
            <person name="Slot J."/>
            <person name="Riley R."/>
            <person name="Boka B."/>
            <person name="Rigling D."/>
            <person name="Barry K."/>
            <person name="Lee J."/>
            <person name="Mihaltcheva S."/>
            <person name="LaButti K."/>
            <person name="Lipzen A."/>
            <person name="Waldron R."/>
            <person name="Moloney N.M."/>
            <person name="Sperisen C."/>
            <person name="Kredics L."/>
            <person name="Vagvoelgyi C."/>
            <person name="Patrignani A."/>
            <person name="Fitzpatrick D."/>
            <person name="Nagy I."/>
            <person name="Doyle S."/>
            <person name="Anderson J.B."/>
            <person name="Grigoriev I.V."/>
            <person name="Gueldener U."/>
            <person name="Muensterkoetter M."/>
            <person name="Nagy L.G."/>
        </authorList>
    </citation>
    <scope>NUCLEOTIDE SEQUENCE [LARGE SCALE GENOMIC DNA]</scope>
    <source>
        <strain evidence="4">Ar21-2</strain>
    </source>
</reference>
<evidence type="ECO:0000256" key="1">
    <source>
        <dbReference type="SAM" id="MobiDB-lite"/>
    </source>
</evidence>
<sequence length="500" mass="56444">MAQNETEGKKQDEVPTAPNSNPPCGELRPGETTAISRSRINELLPNELLTYIFATAIISLLPKEHTSFLALVCSICRRWRDVAIEASELWTTIYIHHQNDIPAAELFLKRSKTQLLDVDVQVGNFFSQDRFQSPTESSNRRSGLRVAELTSVHLERTRSLSLSVSDTLVGEKFSALYWPMPTPHLVNLSVNVKGWSQSVPPLLDSICSFHSNGNDGSSSTTASSSNLTRLELISPFTEHEDLRNIFTHFPSLETLILPKFDQGWGEDQGENRPIILAPSSLRSLAVHLDYAHVKTWRAAGNSRDCSCILGSLHFPNLEYLEVRGEEPDCNLSLSSHFKDLPKLKTLRLQRCSVPPLDDKFFRSLKLLNRLELVENVEAVDWSSKLSKMALPFPHLSSIFLGSKSLSRRSNMGMTQWARLAQLSVQNYGCTQFSIKVTAKLHRMTSALGFQDERIRVEVEDHPPGFHLLPPGNFQDWLDEDNGYRDYAVDLYDYDNQDLGF</sequence>
<evidence type="ECO:0000259" key="2">
    <source>
        <dbReference type="Pfam" id="PF12937"/>
    </source>
</evidence>
<accession>A0A2H3E1H1</accession>
<dbReference type="Pfam" id="PF12937">
    <property type="entry name" value="F-box-like"/>
    <property type="match status" value="1"/>
</dbReference>
<dbReference type="Gene3D" id="3.80.10.10">
    <property type="entry name" value="Ribonuclease Inhibitor"/>
    <property type="match status" value="1"/>
</dbReference>
<dbReference type="OMA" id="NVKGWSQ"/>